<proteinExistence type="predicted"/>
<sequence>MRSQIDRQLASLQLPLLLRCRTFLRIHQRLEGWWMAVIYRLVLSQRLSVWTRARINQAEDCLFGARRDFCRPRWLNEYSPVPAPWHDEPYGDQSTPSVSE</sequence>
<evidence type="ECO:0000313" key="1">
    <source>
        <dbReference type="EMBL" id="SJL05151.1"/>
    </source>
</evidence>
<evidence type="ECO:0000313" key="2">
    <source>
        <dbReference type="Proteomes" id="UP000219338"/>
    </source>
</evidence>
<keyword evidence="2" id="KW-1185">Reference proteome</keyword>
<reference evidence="2" key="1">
    <citation type="journal article" date="2017" name="Nat. Ecol. Evol.">
        <title>Genome expansion and lineage-specific genetic innovations in the forest pathogenic fungi Armillaria.</title>
        <authorList>
            <person name="Sipos G."/>
            <person name="Prasanna A.N."/>
            <person name="Walter M.C."/>
            <person name="O'Connor E."/>
            <person name="Balint B."/>
            <person name="Krizsan K."/>
            <person name="Kiss B."/>
            <person name="Hess J."/>
            <person name="Varga T."/>
            <person name="Slot J."/>
            <person name="Riley R."/>
            <person name="Boka B."/>
            <person name="Rigling D."/>
            <person name="Barry K."/>
            <person name="Lee J."/>
            <person name="Mihaltcheva S."/>
            <person name="LaButti K."/>
            <person name="Lipzen A."/>
            <person name="Waldron R."/>
            <person name="Moloney N.M."/>
            <person name="Sperisen C."/>
            <person name="Kredics L."/>
            <person name="Vagvoelgyi C."/>
            <person name="Patrignani A."/>
            <person name="Fitzpatrick D."/>
            <person name="Nagy I."/>
            <person name="Doyle S."/>
            <person name="Anderson J.B."/>
            <person name="Grigoriev I.V."/>
            <person name="Gueldener U."/>
            <person name="Muensterkoetter M."/>
            <person name="Nagy L.G."/>
        </authorList>
    </citation>
    <scope>NUCLEOTIDE SEQUENCE [LARGE SCALE GENOMIC DNA]</scope>
    <source>
        <strain evidence="2">C18/9</strain>
    </source>
</reference>
<dbReference type="AlphaFoldDB" id="A0A284R8U4"/>
<name>A0A284R8U4_ARMOS</name>
<dbReference type="EMBL" id="FUEG01000005">
    <property type="protein sequence ID" value="SJL05151.1"/>
    <property type="molecule type" value="Genomic_DNA"/>
</dbReference>
<protein>
    <submittedName>
        <fullName evidence="1">Uncharacterized protein</fullName>
    </submittedName>
</protein>
<dbReference type="Proteomes" id="UP000219338">
    <property type="component" value="Unassembled WGS sequence"/>
</dbReference>
<accession>A0A284R8U4</accession>
<organism evidence="1 2">
    <name type="scientific">Armillaria ostoyae</name>
    <name type="common">Armillaria root rot fungus</name>
    <dbReference type="NCBI Taxonomy" id="47428"/>
    <lineage>
        <taxon>Eukaryota</taxon>
        <taxon>Fungi</taxon>
        <taxon>Dikarya</taxon>
        <taxon>Basidiomycota</taxon>
        <taxon>Agaricomycotina</taxon>
        <taxon>Agaricomycetes</taxon>
        <taxon>Agaricomycetidae</taxon>
        <taxon>Agaricales</taxon>
        <taxon>Marasmiineae</taxon>
        <taxon>Physalacriaceae</taxon>
        <taxon>Armillaria</taxon>
    </lineage>
</organism>
<gene>
    <name evidence="1" type="ORF">ARMOST_08524</name>
</gene>